<keyword evidence="3" id="KW-1185">Reference proteome</keyword>
<name>A0A0A6P1L5_9GAMM</name>
<accession>A0A0A6P1L5</accession>
<dbReference type="EMBL" id="LUTY01000004">
    <property type="protein sequence ID" value="OAD24121.1"/>
    <property type="molecule type" value="Genomic_DNA"/>
</dbReference>
<proteinExistence type="predicted"/>
<feature type="transmembrane region" description="Helical" evidence="1">
    <location>
        <begin position="35"/>
        <end position="53"/>
    </location>
</feature>
<evidence type="ECO:0000313" key="2">
    <source>
        <dbReference type="EMBL" id="OAD24121.1"/>
    </source>
</evidence>
<keyword evidence="1" id="KW-1133">Transmembrane helix</keyword>
<keyword evidence="1" id="KW-0812">Transmembrane</keyword>
<dbReference type="AlphaFoldDB" id="A0A0A6P1L5"/>
<feature type="transmembrane region" description="Helical" evidence="1">
    <location>
        <begin position="12"/>
        <end position="29"/>
    </location>
</feature>
<gene>
    <name evidence="2" type="ORF">THIOM_000026</name>
</gene>
<dbReference type="Proteomes" id="UP000076962">
    <property type="component" value="Unassembled WGS sequence"/>
</dbReference>
<evidence type="ECO:0000313" key="3">
    <source>
        <dbReference type="Proteomes" id="UP000076962"/>
    </source>
</evidence>
<organism evidence="2 3">
    <name type="scientific">Candidatus Thiomargarita nelsonii</name>
    <dbReference type="NCBI Taxonomy" id="1003181"/>
    <lineage>
        <taxon>Bacteria</taxon>
        <taxon>Pseudomonadati</taxon>
        <taxon>Pseudomonadota</taxon>
        <taxon>Gammaproteobacteria</taxon>
        <taxon>Thiotrichales</taxon>
        <taxon>Thiotrichaceae</taxon>
        <taxon>Thiomargarita</taxon>
    </lineage>
</organism>
<sequence>MKLFAGVKMVIWKLSILGSWLIFPLWFFVDLPMFIKWFGLLGVLHYYIAYIFGVINLKEGWCQKWYFLLLIPLYSVLEVIPPHYKPKQLNL</sequence>
<evidence type="ECO:0000256" key="1">
    <source>
        <dbReference type="SAM" id="Phobius"/>
    </source>
</evidence>
<reference evidence="2 3" key="1">
    <citation type="submission" date="2016-05" db="EMBL/GenBank/DDBJ databases">
        <title>Single-cell genome of chain-forming Candidatus Thiomargarita nelsonii and comparison to other large sulfur-oxidizing bacteria.</title>
        <authorList>
            <person name="Winkel M."/>
            <person name="Salman V."/>
            <person name="Woyke T."/>
            <person name="Schulz-Vogt H."/>
            <person name="Richter M."/>
            <person name="Flood B."/>
            <person name="Bailey J."/>
            <person name="Amann R."/>
            <person name="Mussmann M."/>
        </authorList>
    </citation>
    <scope>NUCLEOTIDE SEQUENCE [LARGE SCALE GENOMIC DNA]</scope>
    <source>
        <strain evidence="2 3">THI036</strain>
    </source>
</reference>
<feature type="transmembrane region" description="Helical" evidence="1">
    <location>
        <begin position="65"/>
        <end position="84"/>
    </location>
</feature>
<protein>
    <submittedName>
        <fullName evidence="2">Membrane protein</fullName>
    </submittedName>
</protein>
<comment type="caution">
    <text evidence="2">The sequence shown here is derived from an EMBL/GenBank/DDBJ whole genome shotgun (WGS) entry which is preliminary data.</text>
</comment>
<keyword evidence="1" id="KW-0472">Membrane</keyword>